<dbReference type="PANTHER" id="PTHR37828">
    <property type="entry name" value="GSR2449 PROTEIN"/>
    <property type="match status" value="1"/>
</dbReference>
<feature type="domain" description="YCII-related" evidence="2">
    <location>
        <begin position="8"/>
        <end position="86"/>
    </location>
</feature>
<reference evidence="3 4" key="1">
    <citation type="submission" date="2020-08" db="EMBL/GenBank/DDBJ databases">
        <title>Sequencing the genomes of 1000 actinobacteria strains.</title>
        <authorList>
            <person name="Klenk H.-P."/>
        </authorList>
    </citation>
    <scope>NUCLEOTIDE SEQUENCE [LARGE SCALE GENOMIC DNA]</scope>
    <source>
        <strain evidence="3 4">DSM 45298</strain>
    </source>
</reference>
<dbReference type="InterPro" id="IPR005545">
    <property type="entry name" value="YCII"/>
</dbReference>
<accession>A0A840F0Y0</accession>
<dbReference type="EMBL" id="JACIFP010000001">
    <property type="protein sequence ID" value="MBB4136143.1"/>
    <property type="molecule type" value="Genomic_DNA"/>
</dbReference>
<organism evidence="3 4">
    <name type="scientific">Gordonia humi</name>
    <dbReference type="NCBI Taxonomy" id="686429"/>
    <lineage>
        <taxon>Bacteria</taxon>
        <taxon>Bacillati</taxon>
        <taxon>Actinomycetota</taxon>
        <taxon>Actinomycetes</taxon>
        <taxon>Mycobacteriales</taxon>
        <taxon>Gordoniaceae</taxon>
        <taxon>Gordonia</taxon>
    </lineage>
</organism>
<evidence type="ECO:0000313" key="4">
    <source>
        <dbReference type="Proteomes" id="UP000551501"/>
    </source>
</evidence>
<dbReference type="Proteomes" id="UP000551501">
    <property type="component" value="Unassembled WGS sequence"/>
</dbReference>
<name>A0A840F0Y0_9ACTN</name>
<dbReference type="SUPFAM" id="SSF54909">
    <property type="entry name" value="Dimeric alpha+beta barrel"/>
    <property type="match status" value="1"/>
</dbReference>
<comment type="caution">
    <text evidence="3">The sequence shown here is derived from an EMBL/GenBank/DDBJ whole genome shotgun (WGS) entry which is preliminary data.</text>
</comment>
<dbReference type="PANTHER" id="PTHR37828:SF1">
    <property type="entry name" value="YCII-RELATED DOMAIN-CONTAINING PROTEIN"/>
    <property type="match status" value="1"/>
</dbReference>
<proteinExistence type="inferred from homology"/>
<dbReference type="Pfam" id="PF03795">
    <property type="entry name" value="YCII"/>
    <property type="match status" value="1"/>
</dbReference>
<dbReference type="AlphaFoldDB" id="A0A840F0Y0"/>
<dbReference type="Gene3D" id="3.30.70.1060">
    <property type="entry name" value="Dimeric alpha+beta barrel"/>
    <property type="match status" value="1"/>
</dbReference>
<evidence type="ECO:0000256" key="1">
    <source>
        <dbReference type="ARBA" id="ARBA00007689"/>
    </source>
</evidence>
<keyword evidence="4" id="KW-1185">Reference proteome</keyword>
<dbReference type="RefSeq" id="WP_183371116.1">
    <property type="nucleotide sequence ID" value="NZ_BAABHL010000003.1"/>
</dbReference>
<protein>
    <recommendedName>
        <fullName evidence="2">YCII-related domain-containing protein</fullName>
    </recommendedName>
</protein>
<dbReference type="InterPro" id="IPR011008">
    <property type="entry name" value="Dimeric_a/b-barrel"/>
</dbReference>
<gene>
    <name evidence="3" type="ORF">BKA16_002695</name>
</gene>
<comment type="similarity">
    <text evidence="1">Belongs to the YciI family.</text>
</comment>
<evidence type="ECO:0000259" key="2">
    <source>
        <dbReference type="Pfam" id="PF03795"/>
    </source>
</evidence>
<sequence length="92" mass="9934">MTIFHVEYTYAPEAAAIRDEHRPAHREYLGGLHEAGSLLYVGPFADGSGAGLMIVADDEAQARRLLADDPFASVGAIAATTVREWTQVFGPF</sequence>
<evidence type="ECO:0000313" key="3">
    <source>
        <dbReference type="EMBL" id="MBB4136143.1"/>
    </source>
</evidence>